<proteinExistence type="predicted"/>
<dbReference type="HOGENOM" id="CLU_2143900_0_0_11"/>
<evidence type="ECO:0008006" key="4">
    <source>
        <dbReference type="Google" id="ProtNLM"/>
    </source>
</evidence>
<evidence type="ECO:0000313" key="2">
    <source>
        <dbReference type="EMBL" id="BAH55316.1"/>
    </source>
</evidence>
<dbReference type="KEGG" id="rop:ROP_70690"/>
<dbReference type="PATRIC" id="fig|632772.20.peg.7378"/>
<protein>
    <recommendedName>
        <fullName evidence="4">Major facilitator superfamily (MFS) profile domain-containing protein</fullName>
    </recommendedName>
</protein>
<evidence type="ECO:0000256" key="1">
    <source>
        <dbReference type="SAM" id="MobiDB-lite"/>
    </source>
</evidence>
<feature type="compositionally biased region" description="Basic residues" evidence="1">
    <location>
        <begin position="97"/>
        <end position="112"/>
    </location>
</feature>
<feature type="region of interest" description="Disordered" evidence="1">
    <location>
        <begin position="78"/>
        <end position="112"/>
    </location>
</feature>
<name>C1B4X7_RHOOB</name>
<dbReference type="EMBL" id="AP011115">
    <property type="protein sequence ID" value="BAH55316.1"/>
    <property type="molecule type" value="Genomic_DNA"/>
</dbReference>
<feature type="region of interest" description="Disordered" evidence="1">
    <location>
        <begin position="1"/>
        <end position="21"/>
    </location>
</feature>
<sequence>MASDLPRTIAPSLPADTPGPHSHRLGIIAVVATFGGLLFGYDTGVINGALEPLKEDLQLRPRRRNTDSDHCNIRCHPARQASRSGSCSEPHVEPRPRRIRTKLRSPRLCREA</sequence>
<dbReference type="Proteomes" id="UP000002212">
    <property type="component" value="Chromosome"/>
</dbReference>
<reference evidence="2 3" key="1">
    <citation type="submission" date="2009-03" db="EMBL/GenBank/DDBJ databases">
        <title>Comparison of the complete genome sequences of Rhodococcus erythropolis PR4 and Rhodococcus opacus B4.</title>
        <authorList>
            <person name="Takarada H."/>
            <person name="Sekine M."/>
            <person name="Hosoyama A."/>
            <person name="Yamada R."/>
            <person name="Fujisawa T."/>
            <person name="Omata S."/>
            <person name="Shimizu A."/>
            <person name="Tsukatani N."/>
            <person name="Tanikawa S."/>
            <person name="Fujita N."/>
            <person name="Harayama S."/>
        </authorList>
    </citation>
    <scope>NUCLEOTIDE SEQUENCE [LARGE SCALE GENOMIC DNA]</scope>
    <source>
        <strain evidence="2 3">B4</strain>
    </source>
</reference>
<dbReference type="InterPro" id="IPR036259">
    <property type="entry name" value="MFS_trans_sf"/>
</dbReference>
<dbReference type="Gene3D" id="1.20.1250.20">
    <property type="entry name" value="MFS general substrate transporter like domains"/>
    <property type="match status" value="1"/>
</dbReference>
<gene>
    <name evidence="2" type="ordered locus">ROP_70690</name>
</gene>
<dbReference type="STRING" id="632772.ROP_70690"/>
<dbReference type="AlphaFoldDB" id="C1B4X7"/>
<accession>C1B4X7</accession>
<organism evidence="2 3">
    <name type="scientific">Rhodococcus opacus (strain B4)</name>
    <dbReference type="NCBI Taxonomy" id="632772"/>
    <lineage>
        <taxon>Bacteria</taxon>
        <taxon>Bacillati</taxon>
        <taxon>Actinomycetota</taxon>
        <taxon>Actinomycetes</taxon>
        <taxon>Mycobacteriales</taxon>
        <taxon>Nocardiaceae</taxon>
        <taxon>Rhodococcus</taxon>
    </lineage>
</organism>
<evidence type="ECO:0000313" key="3">
    <source>
        <dbReference type="Proteomes" id="UP000002212"/>
    </source>
</evidence>